<feature type="compositionally biased region" description="Polar residues" evidence="1">
    <location>
        <begin position="9"/>
        <end position="22"/>
    </location>
</feature>
<evidence type="ECO:0008006" key="4">
    <source>
        <dbReference type="Google" id="ProtNLM"/>
    </source>
</evidence>
<feature type="region of interest" description="Disordered" evidence="1">
    <location>
        <begin position="1"/>
        <end position="22"/>
    </location>
</feature>
<proteinExistence type="predicted"/>
<reference evidence="2 3" key="1">
    <citation type="submission" date="2024-05" db="EMBL/GenBank/DDBJ databases">
        <authorList>
            <person name="Wallberg A."/>
        </authorList>
    </citation>
    <scope>NUCLEOTIDE SEQUENCE [LARGE SCALE GENOMIC DNA]</scope>
</reference>
<dbReference type="EMBL" id="CAXKWB010029582">
    <property type="protein sequence ID" value="CAL4135816.1"/>
    <property type="molecule type" value="Genomic_DNA"/>
</dbReference>
<feature type="compositionally biased region" description="Basic and acidic residues" evidence="1">
    <location>
        <begin position="125"/>
        <end position="134"/>
    </location>
</feature>
<gene>
    <name evidence="2" type="ORF">MNOR_LOCUS27720</name>
</gene>
<comment type="caution">
    <text evidence="2">The sequence shown here is derived from an EMBL/GenBank/DDBJ whole genome shotgun (WGS) entry which is preliminary data.</text>
</comment>
<evidence type="ECO:0000256" key="1">
    <source>
        <dbReference type="SAM" id="MobiDB-lite"/>
    </source>
</evidence>
<organism evidence="2 3">
    <name type="scientific">Meganyctiphanes norvegica</name>
    <name type="common">Northern krill</name>
    <name type="synonym">Thysanopoda norvegica</name>
    <dbReference type="NCBI Taxonomy" id="48144"/>
    <lineage>
        <taxon>Eukaryota</taxon>
        <taxon>Metazoa</taxon>
        <taxon>Ecdysozoa</taxon>
        <taxon>Arthropoda</taxon>
        <taxon>Crustacea</taxon>
        <taxon>Multicrustacea</taxon>
        <taxon>Malacostraca</taxon>
        <taxon>Eumalacostraca</taxon>
        <taxon>Eucarida</taxon>
        <taxon>Euphausiacea</taxon>
        <taxon>Euphausiidae</taxon>
        <taxon>Meganyctiphanes</taxon>
    </lineage>
</organism>
<evidence type="ECO:0000313" key="3">
    <source>
        <dbReference type="Proteomes" id="UP001497623"/>
    </source>
</evidence>
<accession>A0AAV2RSD7</accession>
<keyword evidence="3" id="KW-1185">Reference proteome</keyword>
<feature type="region of interest" description="Disordered" evidence="1">
    <location>
        <begin position="113"/>
        <end position="139"/>
    </location>
</feature>
<name>A0AAV2RSD7_MEGNR</name>
<dbReference type="AlphaFoldDB" id="A0AAV2RSD7"/>
<sequence>MASPRLTRSKSATNKLNTQTNSETNLQTIETQLALVGQAINEWAEEQTKSTGDLSNNHWIAGLPELVRVKLASFASGSSMVNMSQDGLNLDNIPSGQPPNNDLEDLLHEEQHRGDTEVTQQQHSGQREQDKRDDEDISSGRWYNMKRSLAAYRRSDRIQMNEITRTIQQRYSLEDLQLGHREIQEMQKNLQALKIERTDIMNCQNISEEHIGAFYQDLREHEKQLYILEIKISNLLTPLQGPQPPSAQSNISTTPQQTFNTCMNGAQIPRLQLPTFSGNIIDYEPFKRKFMRMADHIPGPPELKASYLESSLRGEAIKYMGKKSDYFGKYEEMWEILDDRYANKWVLASDTIREFFGKAPPRPTQDNVNEWFWDQIDSFKGVLDLGMSLEEVGVNMLIQAMPNEFGTELSNGLKALEPGRRKFAFSLKQIRSVFNDTIGVRSTSGITRPTNSMLKWQTAVTPTESNNKQLFFPMQSGQGYLNVEGNQQIQQQQRGFHNSFPSTYRGFERRNFARGFENDRGFQQRRINPELQDNRPFRSPCSICDGNHYSVHCPNYTTAQQKRDRLQTIGKCTACANSTHPGQCADYLNCRLHPGERHYTWLCGGLQHPGKNEPQDS</sequence>
<protein>
    <recommendedName>
        <fullName evidence="4">Gag protein</fullName>
    </recommendedName>
</protein>
<dbReference type="Proteomes" id="UP001497623">
    <property type="component" value="Unassembled WGS sequence"/>
</dbReference>
<evidence type="ECO:0000313" key="2">
    <source>
        <dbReference type="EMBL" id="CAL4135816.1"/>
    </source>
</evidence>